<sequence>MPSRRTIGTTKGFLCLLIPYTRGDLLRRLYAAHRTGMLGPTDLLGLDYEKLSERTTRAKPTGGLPAMAPNESSYPPSWLVSTPCFFTITGQQGGDKRTPPIVLVFDHDFDLISTSTSVNTNT</sequence>
<reference evidence="1 2" key="1">
    <citation type="journal article" date="2019" name="Nat. Ecol. Evol.">
        <title>Megaphylogeny resolves global patterns of mushroom evolution.</title>
        <authorList>
            <person name="Varga T."/>
            <person name="Krizsan K."/>
            <person name="Foldi C."/>
            <person name="Dima B."/>
            <person name="Sanchez-Garcia M."/>
            <person name="Sanchez-Ramirez S."/>
            <person name="Szollosi G.J."/>
            <person name="Szarkandi J.G."/>
            <person name="Papp V."/>
            <person name="Albert L."/>
            <person name="Andreopoulos W."/>
            <person name="Angelini C."/>
            <person name="Antonin V."/>
            <person name="Barry K.W."/>
            <person name="Bougher N.L."/>
            <person name="Buchanan P."/>
            <person name="Buyck B."/>
            <person name="Bense V."/>
            <person name="Catcheside P."/>
            <person name="Chovatia M."/>
            <person name="Cooper J."/>
            <person name="Damon W."/>
            <person name="Desjardin D."/>
            <person name="Finy P."/>
            <person name="Geml J."/>
            <person name="Haridas S."/>
            <person name="Hughes K."/>
            <person name="Justo A."/>
            <person name="Karasinski D."/>
            <person name="Kautmanova I."/>
            <person name="Kiss B."/>
            <person name="Kocsube S."/>
            <person name="Kotiranta H."/>
            <person name="LaButti K.M."/>
            <person name="Lechner B.E."/>
            <person name="Liimatainen K."/>
            <person name="Lipzen A."/>
            <person name="Lukacs Z."/>
            <person name="Mihaltcheva S."/>
            <person name="Morgado L.N."/>
            <person name="Niskanen T."/>
            <person name="Noordeloos M.E."/>
            <person name="Ohm R.A."/>
            <person name="Ortiz-Santana B."/>
            <person name="Ovrebo C."/>
            <person name="Racz N."/>
            <person name="Riley R."/>
            <person name="Savchenko A."/>
            <person name="Shiryaev A."/>
            <person name="Soop K."/>
            <person name="Spirin V."/>
            <person name="Szebenyi C."/>
            <person name="Tomsovsky M."/>
            <person name="Tulloss R.E."/>
            <person name="Uehling J."/>
            <person name="Grigoriev I.V."/>
            <person name="Vagvolgyi C."/>
            <person name="Papp T."/>
            <person name="Martin F.M."/>
            <person name="Miettinen O."/>
            <person name="Hibbett D.S."/>
            <person name="Nagy L.G."/>
        </authorList>
    </citation>
    <scope>NUCLEOTIDE SEQUENCE [LARGE SCALE GENOMIC DNA]</scope>
    <source>
        <strain evidence="1 2">NL-1719</strain>
    </source>
</reference>
<keyword evidence="2" id="KW-1185">Reference proteome</keyword>
<accession>A0ACD3B7Q0</accession>
<dbReference type="Proteomes" id="UP000308600">
    <property type="component" value="Unassembled WGS sequence"/>
</dbReference>
<organism evidence="1 2">
    <name type="scientific">Pluteus cervinus</name>
    <dbReference type="NCBI Taxonomy" id="181527"/>
    <lineage>
        <taxon>Eukaryota</taxon>
        <taxon>Fungi</taxon>
        <taxon>Dikarya</taxon>
        <taxon>Basidiomycota</taxon>
        <taxon>Agaricomycotina</taxon>
        <taxon>Agaricomycetes</taxon>
        <taxon>Agaricomycetidae</taxon>
        <taxon>Agaricales</taxon>
        <taxon>Pluteineae</taxon>
        <taxon>Pluteaceae</taxon>
        <taxon>Pluteus</taxon>
    </lineage>
</organism>
<name>A0ACD3B7Q0_9AGAR</name>
<evidence type="ECO:0000313" key="1">
    <source>
        <dbReference type="EMBL" id="TFK74348.1"/>
    </source>
</evidence>
<protein>
    <submittedName>
        <fullName evidence="1">Uncharacterized protein</fullName>
    </submittedName>
</protein>
<evidence type="ECO:0000313" key="2">
    <source>
        <dbReference type="Proteomes" id="UP000308600"/>
    </source>
</evidence>
<gene>
    <name evidence="1" type="ORF">BDN72DRAFT_82215</name>
</gene>
<proteinExistence type="predicted"/>
<dbReference type="EMBL" id="ML208269">
    <property type="protein sequence ID" value="TFK74348.1"/>
    <property type="molecule type" value="Genomic_DNA"/>
</dbReference>